<comment type="caution">
    <text evidence="2">The sequence shown here is derived from an EMBL/GenBank/DDBJ whole genome shotgun (WGS) entry which is preliminary data.</text>
</comment>
<evidence type="ECO:0000313" key="2">
    <source>
        <dbReference type="EMBL" id="KAF5846093.1"/>
    </source>
</evidence>
<evidence type="ECO:0000256" key="1">
    <source>
        <dbReference type="SAM" id="MobiDB-lite"/>
    </source>
</evidence>
<organism evidence="2 3">
    <name type="scientific">Cochliobolus sativus</name>
    <name type="common">Common root rot and spot blotch fungus</name>
    <name type="synonym">Bipolaris sorokiniana</name>
    <dbReference type="NCBI Taxonomy" id="45130"/>
    <lineage>
        <taxon>Eukaryota</taxon>
        <taxon>Fungi</taxon>
        <taxon>Dikarya</taxon>
        <taxon>Ascomycota</taxon>
        <taxon>Pezizomycotina</taxon>
        <taxon>Dothideomycetes</taxon>
        <taxon>Pleosporomycetidae</taxon>
        <taxon>Pleosporales</taxon>
        <taxon>Pleosporineae</taxon>
        <taxon>Pleosporaceae</taxon>
        <taxon>Bipolaris</taxon>
    </lineage>
</organism>
<accession>A0A8H6DSE0</accession>
<dbReference type="EMBL" id="WNKQ01000017">
    <property type="protein sequence ID" value="KAF5846093.1"/>
    <property type="molecule type" value="Genomic_DNA"/>
</dbReference>
<sequence length="269" mass="28361">MAWSATNAHVALNGGQYSWNTSVKAETGAGVRQEAGRASAIMPSFPSQECQMCAPRMHSRVQSTNAMAPNSALQRRPTCLVPMGTGICGGVGCQTGTMGSAGWHGRWHSHCCPSGGRAVLEPAVVVFMHLGRPAARQSHFALPALWSTRYSGSTRLATTVFQSGLARLADYLCLCVPACLCACVPVPACSHSSVSRSPHPCRPTLPQPEVLLSNLAAVPCNVASVWHNAAVRSRAETAPFCPIYRDGRTSLPPPAGPGSPPLTNKHKNN</sequence>
<reference evidence="2" key="1">
    <citation type="submission" date="2019-11" db="EMBL/GenBank/DDBJ databases">
        <title>Bipolaris sorokiniana Genome sequencing.</title>
        <authorList>
            <person name="Wang H."/>
        </authorList>
    </citation>
    <scope>NUCLEOTIDE SEQUENCE</scope>
</reference>
<gene>
    <name evidence="2" type="ORF">GGP41_008570</name>
</gene>
<dbReference type="AlphaFoldDB" id="A0A8H6DSE0"/>
<feature type="region of interest" description="Disordered" evidence="1">
    <location>
        <begin position="249"/>
        <end position="269"/>
    </location>
</feature>
<dbReference type="Proteomes" id="UP000624244">
    <property type="component" value="Unassembled WGS sequence"/>
</dbReference>
<proteinExistence type="predicted"/>
<protein>
    <submittedName>
        <fullName evidence="2">Uncharacterized protein</fullName>
    </submittedName>
</protein>
<evidence type="ECO:0000313" key="3">
    <source>
        <dbReference type="Proteomes" id="UP000624244"/>
    </source>
</evidence>
<feature type="compositionally biased region" description="Pro residues" evidence="1">
    <location>
        <begin position="251"/>
        <end position="260"/>
    </location>
</feature>
<name>A0A8H6DSE0_COCSA</name>